<keyword evidence="6 7" id="KW-0472">Membrane</keyword>
<name>J7FI90_9HYPO</name>
<evidence type="ECO:0000256" key="5">
    <source>
        <dbReference type="ARBA" id="ARBA00022989"/>
    </source>
</evidence>
<feature type="transmembrane region" description="Helical" evidence="7">
    <location>
        <begin position="20"/>
        <end position="38"/>
    </location>
</feature>
<dbReference type="GO" id="GO:0016020">
    <property type="term" value="C:membrane"/>
    <property type="evidence" value="ECO:0007669"/>
    <property type="project" value="UniProtKB-SubCell"/>
</dbReference>
<accession>J7FI90</accession>
<dbReference type="EMBL" id="JN587272">
    <property type="protein sequence ID" value="AFO69305.1"/>
    <property type="molecule type" value="Genomic_DNA"/>
</dbReference>
<dbReference type="PANTHER" id="PTHR42038">
    <property type="match status" value="1"/>
</dbReference>
<evidence type="ECO:0000256" key="7">
    <source>
        <dbReference type="SAM" id="Phobius"/>
    </source>
</evidence>
<evidence type="ECO:0000256" key="6">
    <source>
        <dbReference type="ARBA" id="ARBA00023136"/>
    </source>
</evidence>
<gene>
    <name evidence="8" type="primary">idtB</name>
</gene>
<feature type="transmembrane region" description="Helical" evidence="7">
    <location>
        <begin position="173"/>
        <end position="194"/>
    </location>
</feature>
<sequence length="239" mass="26347">MDGFSVSQEPPPAFKEVKWLADTFVAGMGIGWLVNYCLMVRHSGKGEPNCMALIPLCWNVSWEIMYTIIYPSGNKVELTVLSMGLAANVFVMAAAVRSTRIEWRHSPLVADNAGIIYLVVTLVCLAGHVALAMEIGHGRAYSWSAVVCQLTLSVGGLYLLLDRNNTAGGSWMLWLSRFLGSMCTVGFAAVRQMYWPEAYGWLACPLAYWSFLVFILTDSTYGVCYFLVSRAEAKAGKLD</sequence>
<dbReference type="PANTHER" id="PTHR42038:SF2">
    <property type="entry name" value="TERPENE CYCLASE AUSL"/>
    <property type="match status" value="1"/>
</dbReference>
<feature type="transmembrane region" description="Helical" evidence="7">
    <location>
        <begin position="76"/>
        <end position="96"/>
    </location>
</feature>
<evidence type="ECO:0000313" key="8">
    <source>
        <dbReference type="EMBL" id="AFO69305.1"/>
    </source>
</evidence>
<evidence type="ECO:0000256" key="2">
    <source>
        <dbReference type="ARBA" id="ARBA00005179"/>
    </source>
</evidence>
<dbReference type="AlphaFoldDB" id="J7FI90"/>
<protein>
    <submittedName>
        <fullName evidence="8">IdtB</fullName>
    </submittedName>
</protein>
<proteinExistence type="inferred from homology"/>
<organism evidence="8">
    <name type="scientific">Aciculosporium take</name>
    <dbReference type="NCBI Taxonomy" id="42363"/>
    <lineage>
        <taxon>Eukaryota</taxon>
        <taxon>Fungi</taxon>
        <taxon>Dikarya</taxon>
        <taxon>Ascomycota</taxon>
        <taxon>Pezizomycotina</taxon>
        <taxon>Sordariomycetes</taxon>
        <taxon>Hypocreomycetidae</taxon>
        <taxon>Hypocreales</taxon>
        <taxon>Clavicipitaceae</taxon>
        <taxon>Aciculosporium</taxon>
    </lineage>
</organism>
<evidence type="ECO:0000256" key="4">
    <source>
        <dbReference type="ARBA" id="ARBA00022692"/>
    </source>
</evidence>
<evidence type="ECO:0000256" key="1">
    <source>
        <dbReference type="ARBA" id="ARBA00004141"/>
    </source>
</evidence>
<feature type="transmembrane region" description="Helical" evidence="7">
    <location>
        <begin position="108"/>
        <end position="129"/>
    </location>
</feature>
<evidence type="ECO:0000256" key="3">
    <source>
        <dbReference type="ARBA" id="ARBA00006757"/>
    </source>
</evidence>
<comment type="subcellular location">
    <subcellularLocation>
        <location evidence="1">Membrane</location>
        <topology evidence="1">Multi-pass membrane protein</topology>
    </subcellularLocation>
</comment>
<feature type="transmembrane region" description="Helical" evidence="7">
    <location>
        <begin position="141"/>
        <end position="161"/>
    </location>
</feature>
<dbReference type="Pfam" id="PF25129">
    <property type="entry name" value="Pyr4-TMTC"/>
    <property type="match status" value="1"/>
</dbReference>
<dbReference type="InterPro" id="IPR039020">
    <property type="entry name" value="PaxB-like"/>
</dbReference>
<dbReference type="GO" id="GO:0016829">
    <property type="term" value="F:lyase activity"/>
    <property type="evidence" value="ECO:0007669"/>
    <property type="project" value="InterPro"/>
</dbReference>
<comment type="pathway">
    <text evidence="2">Secondary metabolite biosynthesis.</text>
</comment>
<reference evidence="8" key="1">
    <citation type="submission" date="2011-08" db="EMBL/GenBank/DDBJ databases">
        <title>Aciculosporium take IDT cluster.</title>
        <authorList>
            <person name="Young C.A."/>
            <person name="Schardl C.L."/>
        </authorList>
    </citation>
    <scope>NUCLEOTIDE SEQUENCE</scope>
    <source>
        <strain evidence="8">MAFF-241224</strain>
    </source>
</reference>
<feature type="transmembrane region" description="Helical" evidence="7">
    <location>
        <begin position="206"/>
        <end position="228"/>
    </location>
</feature>
<keyword evidence="5 7" id="KW-1133">Transmembrane helix</keyword>
<feature type="transmembrane region" description="Helical" evidence="7">
    <location>
        <begin position="50"/>
        <end position="70"/>
    </location>
</feature>
<keyword evidence="4 7" id="KW-0812">Transmembrane</keyword>
<comment type="similarity">
    <text evidence="3">Belongs to the paxB family.</text>
</comment>